<dbReference type="PANTHER" id="PTHR43864:SF2">
    <property type="entry name" value="PUR OPERON REPRESSOR"/>
    <property type="match status" value="1"/>
</dbReference>
<feature type="domain" description="Phosphoribosyltransferase" evidence="6">
    <location>
        <begin position="112"/>
        <end position="243"/>
    </location>
</feature>
<dbReference type="InterPro" id="IPR010078">
    <property type="entry name" value="PurR_Bsub"/>
</dbReference>
<gene>
    <name evidence="8" type="primary">purR</name>
    <name evidence="8" type="ORF">ACFSTF_09030</name>
</gene>
<dbReference type="Gene3D" id="3.40.50.2020">
    <property type="match status" value="1"/>
</dbReference>
<evidence type="ECO:0000256" key="2">
    <source>
        <dbReference type="ARBA" id="ARBA00023015"/>
    </source>
</evidence>
<dbReference type="InterPro" id="IPR050118">
    <property type="entry name" value="Pur/Pyrimidine_PRTase"/>
</dbReference>
<accession>A0ABW5PS17</accession>
<evidence type="ECO:0000313" key="9">
    <source>
        <dbReference type="Proteomes" id="UP001597458"/>
    </source>
</evidence>
<dbReference type="InterPro" id="IPR015265">
    <property type="entry name" value="PuR_N"/>
</dbReference>
<dbReference type="SUPFAM" id="SSF53271">
    <property type="entry name" value="PRTase-like"/>
    <property type="match status" value="1"/>
</dbReference>
<keyword evidence="9" id="KW-1185">Reference proteome</keyword>
<dbReference type="Pfam" id="PF09182">
    <property type="entry name" value="PuR_N"/>
    <property type="match status" value="1"/>
</dbReference>
<dbReference type="CDD" id="cd06223">
    <property type="entry name" value="PRTases_typeI"/>
    <property type="match status" value="1"/>
</dbReference>
<dbReference type="InterPro" id="IPR036390">
    <property type="entry name" value="WH_DNA-bd_sf"/>
</dbReference>
<feature type="domain" description="Bacterial purine repressor N-terminal" evidence="7">
    <location>
        <begin position="4"/>
        <end position="73"/>
    </location>
</feature>
<name>A0ABW5PS17_9BACI</name>
<proteinExistence type="inferred from homology"/>
<sequence>MKFKRSERLVDMTYYLLNHPHQIVSLSCFSERYGSAKSSISEDLAIVKQSFEMQGIGFLKTIAGASGGVTYIPTMSKEEASKLLTNLISQLSQAERLLPGGYLYMTDVLGRPQYVNAIGRMIASVYASNGVDAVMTMETKGIPLAYAVATQFNVPVVIVRRISKVTEGSTVSINYVSGSSKRIQTMVLPRRSLTPGSKVLIVDDFMKAGGTMKGMINLCNEFETEVTGIAVFVETKDEKPKLINNYQSLLRLSITEQETALKIENGTIYKNFTLLGGNS</sequence>
<comment type="caution">
    <text evidence="8">The sequence shown here is derived from an EMBL/GenBank/DDBJ whole genome shotgun (WGS) entry which is preliminary data.</text>
</comment>
<dbReference type="RefSeq" id="WP_141191672.1">
    <property type="nucleotide sequence ID" value="NZ_JBHUMR010000011.1"/>
</dbReference>
<keyword evidence="2" id="KW-0805">Transcription regulation</keyword>
<comment type="similarity">
    <text evidence="5">Belongs to the purine/pyrimidine phosphoribosyltransferase family. PurR subfamily.</text>
</comment>
<keyword evidence="4" id="KW-0804">Transcription</keyword>
<evidence type="ECO:0000256" key="5">
    <source>
        <dbReference type="ARBA" id="ARBA00049656"/>
    </source>
</evidence>
<dbReference type="InterPro" id="IPR000836">
    <property type="entry name" value="PRTase_dom"/>
</dbReference>
<comment type="subunit">
    <text evidence="1">Homodimer.</text>
</comment>
<keyword evidence="3" id="KW-0238">DNA-binding</keyword>
<evidence type="ECO:0000256" key="4">
    <source>
        <dbReference type="ARBA" id="ARBA00023163"/>
    </source>
</evidence>
<dbReference type="PROSITE" id="PS51257">
    <property type="entry name" value="PROKAR_LIPOPROTEIN"/>
    <property type="match status" value="1"/>
</dbReference>
<dbReference type="Pfam" id="PF00156">
    <property type="entry name" value="Pribosyltran"/>
    <property type="match status" value="1"/>
</dbReference>
<evidence type="ECO:0000259" key="6">
    <source>
        <dbReference type="Pfam" id="PF00156"/>
    </source>
</evidence>
<reference evidence="9" key="1">
    <citation type="journal article" date="2019" name="Int. J. Syst. Evol. Microbiol.">
        <title>The Global Catalogue of Microorganisms (GCM) 10K type strain sequencing project: providing services to taxonomists for standard genome sequencing and annotation.</title>
        <authorList>
            <consortium name="The Broad Institute Genomics Platform"/>
            <consortium name="The Broad Institute Genome Sequencing Center for Infectious Disease"/>
            <person name="Wu L."/>
            <person name="Ma J."/>
        </authorList>
    </citation>
    <scope>NUCLEOTIDE SEQUENCE [LARGE SCALE GENOMIC DNA]</scope>
    <source>
        <strain evidence="9">TISTR 2241</strain>
    </source>
</reference>
<protein>
    <submittedName>
        <fullName evidence="8">Pur operon repressor</fullName>
    </submittedName>
</protein>
<evidence type="ECO:0000256" key="1">
    <source>
        <dbReference type="ARBA" id="ARBA00011738"/>
    </source>
</evidence>
<evidence type="ECO:0000313" key="8">
    <source>
        <dbReference type="EMBL" id="MFD2617444.1"/>
    </source>
</evidence>
<dbReference type="SUPFAM" id="SSF46785">
    <property type="entry name" value="Winged helix' DNA-binding domain"/>
    <property type="match status" value="1"/>
</dbReference>
<dbReference type="InterPro" id="IPR036388">
    <property type="entry name" value="WH-like_DNA-bd_sf"/>
</dbReference>
<evidence type="ECO:0000256" key="3">
    <source>
        <dbReference type="ARBA" id="ARBA00023125"/>
    </source>
</evidence>
<organism evidence="8 9">
    <name type="scientific">Terrilactibacillus laevilacticus</name>
    <dbReference type="NCBI Taxonomy" id="1380157"/>
    <lineage>
        <taxon>Bacteria</taxon>
        <taxon>Bacillati</taxon>
        <taxon>Bacillota</taxon>
        <taxon>Bacilli</taxon>
        <taxon>Bacillales</taxon>
        <taxon>Bacillaceae</taxon>
        <taxon>Terrilactibacillus</taxon>
    </lineage>
</organism>
<dbReference type="NCBIfam" id="TIGR01743">
    <property type="entry name" value="purR_Bsub"/>
    <property type="match status" value="1"/>
</dbReference>
<dbReference type="PANTHER" id="PTHR43864">
    <property type="entry name" value="HYPOXANTHINE/GUANINE PHOSPHORIBOSYLTRANSFERASE"/>
    <property type="match status" value="1"/>
</dbReference>
<dbReference type="Gene3D" id="1.10.10.10">
    <property type="entry name" value="Winged helix-like DNA-binding domain superfamily/Winged helix DNA-binding domain"/>
    <property type="match status" value="1"/>
</dbReference>
<dbReference type="EMBL" id="JBHUMR010000011">
    <property type="protein sequence ID" value="MFD2617444.1"/>
    <property type="molecule type" value="Genomic_DNA"/>
</dbReference>
<evidence type="ECO:0000259" key="7">
    <source>
        <dbReference type="Pfam" id="PF09182"/>
    </source>
</evidence>
<dbReference type="InterPro" id="IPR029057">
    <property type="entry name" value="PRTase-like"/>
</dbReference>
<dbReference type="Proteomes" id="UP001597458">
    <property type="component" value="Unassembled WGS sequence"/>
</dbReference>